<protein>
    <recommendedName>
        <fullName evidence="3">CTP synthase (glutamine hydrolyzing)</fullName>
        <ecNumber evidence="3">6.3.4.2</ecNumber>
    </recommendedName>
</protein>
<keyword evidence="5" id="KW-0547">Nucleotide-binding</keyword>
<reference evidence="11 12" key="1">
    <citation type="submission" date="2021-09" db="EMBL/GenBank/DDBJ databases">
        <title>Whole genome sequence of Nocardioides sp. GBK3QG-3.</title>
        <authorList>
            <person name="Tuo L."/>
        </authorList>
    </citation>
    <scope>NUCLEOTIDE SEQUENCE [LARGE SCALE GENOMIC DNA]</scope>
    <source>
        <strain evidence="11 12">GBK3QG-3</strain>
    </source>
</reference>
<dbReference type="InterPro" id="IPR029062">
    <property type="entry name" value="Class_I_gatase-like"/>
</dbReference>
<dbReference type="PANTHER" id="PTHR11550:SF0">
    <property type="entry name" value="CTP SYNTHASE-RELATED"/>
    <property type="match status" value="1"/>
</dbReference>
<evidence type="ECO:0000256" key="2">
    <source>
        <dbReference type="ARBA" id="ARBA00007533"/>
    </source>
</evidence>
<evidence type="ECO:0000256" key="9">
    <source>
        <dbReference type="ARBA" id="ARBA00047781"/>
    </source>
</evidence>
<accession>A0ABS7U9N0</accession>
<keyword evidence="12" id="KW-1185">Reference proteome</keyword>
<comment type="similarity">
    <text evidence="2">Belongs to the CTP synthase family.</text>
</comment>
<evidence type="ECO:0000256" key="3">
    <source>
        <dbReference type="ARBA" id="ARBA00012291"/>
    </source>
</evidence>
<dbReference type="Pfam" id="PF00117">
    <property type="entry name" value="GATase"/>
    <property type="match status" value="1"/>
</dbReference>
<evidence type="ECO:0000256" key="1">
    <source>
        <dbReference type="ARBA" id="ARBA00005171"/>
    </source>
</evidence>
<evidence type="ECO:0000259" key="10">
    <source>
        <dbReference type="Pfam" id="PF00117"/>
    </source>
</evidence>
<evidence type="ECO:0000313" key="11">
    <source>
        <dbReference type="EMBL" id="MBZ5737367.1"/>
    </source>
</evidence>
<comment type="caution">
    <text evidence="11">The sequence shown here is derived from an EMBL/GenBank/DDBJ whole genome shotgun (WGS) entry which is preliminary data.</text>
</comment>
<organism evidence="11 12">
    <name type="scientific">Nocardioides mangrovi</name>
    <dbReference type="NCBI Taxonomy" id="2874580"/>
    <lineage>
        <taxon>Bacteria</taxon>
        <taxon>Bacillati</taxon>
        <taxon>Actinomycetota</taxon>
        <taxon>Actinomycetes</taxon>
        <taxon>Propionibacteriales</taxon>
        <taxon>Nocardioidaceae</taxon>
        <taxon>Nocardioides</taxon>
    </lineage>
</organism>
<evidence type="ECO:0000256" key="6">
    <source>
        <dbReference type="ARBA" id="ARBA00022840"/>
    </source>
</evidence>
<gene>
    <name evidence="11" type="ORF">K8U61_04255</name>
</gene>
<evidence type="ECO:0000256" key="4">
    <source>
        <dbReference type="ARBA" id="ARBA00022598"/>
    </source>
</evidence>
<dbReference type="SUPFAM" id="SSF52317">
    <property type="entry name" value="Class I glutamine amidotransferase-like"/>
    <property type="match status" value="1"/>
</dbReference>
<feature type="domain" description="Glutamine amidotransferase" evidence="10">
    <location>
        <begin position="34"/>
        <end position="117"/>
    </location>
</feature>
<dbReference type="Proteomes" id="UP000780875">
    <property type="component" value="Unassembled WGS sequence"/>
</dbReference>
<comment type="catalytic activity">
    <reaction evidence="9">
        <text>UTP + L-glutamine + ATP + H2O = CTP + L-glutamate + ADP + phosphate + 2 H(+)</text>
        <dbReference type="Rhea" id="RHEA:26426"/>
        <dbReference type="ChEBI" id="CHEBI:15377"/>
        <dbReference type="ChEBI" id="CHEBI:15378"/>
        <dbReference type="ChEBI" id="CHEBI:29985"/>
        <dbReference type="ChEBI" id="CHEBI:30616"/>
        <dbReference type="ChEBI" id="CHEBI:37563"/>
        <dbReference type="ChEBI" id="CHEBI:43474"/>
        <dbReference type="ChEBI" id="CHEBI:46398"/>
        <dbReference type="ChEBI" id="CHEBI:58359"/>
        <dbReference type="ChEBI" id="CHEBI:456216"/>
        <dbReference type="EC" id="6.3.4.2"/>
    </reaction>
</comment>
<sequence length="246" mass="25954">MVEEGALRLSRNPDPVVALLGEDRGHRSHQELNALRPMLAELGVEMVWVPSDSGFAIEQYDGVWLVPGSPYADDDAVLRALTTVRERGVPFLGSCGGMQYAVVEFVRSVLGEAATHAESDGEAEDNVVGALACSLDGEERLVTPVPGTRFADWVPEPFVGMHFCHYAPTADAVERLQGAGVVVGATAADAGAEVLEFPGHPFYVASMFQPHIGALAGAPVHPLVAAFVDAVRAGSRRVAGNGCQQP</sequence>
<evidence type="ECO:0000256" key="8">
    <source>
        <dbReference type="ARBA" id="ARBA00022975"/>
    </source>
</evidence>
<comment type="pathway">
    <text evidence="1">Pyrimidine metabolism; CTP biosynthesis via de novo pathway; CTP from UDP: step 2/2.</text>
</comment>
<keyword evidence="6" id="KW-0067">ATP-binding</keyword>
<dbReference type="PANTHER" id="PTHR11550">
    <property type="entry name" value="CTP SYNTHASE"/>
    <property type="match status" value="1"/>
</dbReference>
<dbReference type="EMBL" id="JAIQZJ010000001">
    <property type="protein sequence ID" value="MBZ5737367.1"/>
    <property type="molecule type" value="Genomic_DNA"/>
</dbReference>
<evidence type="ECO:0000313" key="12">
    <source>
        <dbReference type="Proteomes" id="UP000780875"/>
    </source>
</evidence>
<keyword evidence="8" id="KW-0665">Pyrimidine biosynthesis</keyword>
<dbReference type="InterPro" id="IPR004468">
    <property type="entry name" value="CTP_synthase"/>
</dbReference>
<proteinExistence type="inferred from homology"/>
<dbReference type="PROSITE" id="PS51273">
    <property type="entry name" value="GATASE_TYPE_1"/>
    <property type="match status" value="1"/>
</dbReference>
<dbReference type="EC" id="6.3.4.2" evidence="3"/>
<keyword evidence="7" id="KW-0315">Glutamine amidotransferase</keyword>
<evidence type="ECO:0000256" key="5">
    <source>
        <dbReference type="ARBA" id="ARBA00022741"/>
    </source>
</evidence>
<dbReference type="RefSeq" id="WP_224121720.1">
    <property type="nucleotide sequence ID" value="NZ_JAIQZJ010000001.1"/>
</dbReference>
<dbReference type="Gene3D" id="3.40.50.880">
    <property type="match status" value="1"/>
</dbReference>
<dbReference type="InterPro" id="IPR017926">
    <property type="entry name" value="GATASE"/>
</dbReference>
<name>A0ABS7U9N0_9ACTN</name>
<evidence type="ECO:0000256" key="7">
    <source>
        <dbReference type="ARBA" id="ARBA00022962"/>
    </source>
</evidence>
<keyword evidence="4" id="KW-0436">Ligase</keyword>